<evidence type="ECO:0000313" key="3">
    <source>
        <dbReference type="Proteomes" id="UP000834106"/>
    </source>
</evidence>
<name>A0AAD1ZVM5_9LAMI</name>
<dbReference type="AlphaFoldDB" id="A0AAD1ZVM5"/>
<feature type="chain" id="PRO_5042189128" evidence="1">
    <location>
        <begin position="22"/>
        <end position="159"/>
    </location>
</feature>
<gene>
    <name evidence="2" type="ORF">FPE_LOCUS22591</name>
</gene>
<accession>A0AAD1ZVM5</accession>
<dbReference type="Proteomes" id="UP000834106">
    <property type="component" value="Chromosome 13"/>
</dbReference>
<proteinExistence type="predicted"/>
<organism evidence="2 3">
    <name type="scientific">Fraxinus pennsylvanica</name>
    <dbReference type="NCBI Taxonomy" id="56036"/>
    <lineage>
        <taxon>Eukaryota</taxon>
        <taxon>Viridiplantae</taxon>
        <taxon>Streptophyta</taxon>
        <taxon>Embryophyta</taxon>
        <taxon>Tracheophyta</taxon>
        <taxon>Spermatophyta</taxon>
        <taxon>Magnoliopsida</taxon>
        <taxon>eudicotyledons</taxon>
        <taxon>Gunneridae</taxon>
        <taxon>Pentapetalae</taxon>
        <taxon>asterids</taxon>
        <taxon>lamiids</taxon>
        <taxon>Lamiales</taxon>
        <taxon>Oleaceae</taxon>
        <taxon>Oleeae</taxon>
        <taxon>Fraxinus</taxon>
    </lineage>
</organism>
<keyword evidence="3" id="KW-1185">Reference proteome</keyword>
<protein>
    <submittedName>
        <fullName evidence="2">Uncharacterized protein</fullName>
    </submittedName>
</protein>
<reference evidence="2" key="1">
    <citation type="submission" date="2023-05" db="EMBL/GenBank/DDBJ databases">
        <authorList>
            <person name="Huff M."/>
        </authorList>
    </citation>
    <scope>NUCLEOTIDE SEQUENCE</scope>
</reference>
<evidence type="ECO:0000256" key="1">
    <source>
        <dbReference type="SAM" id="SignalP"/>
    </source>
</evidence>
<dbReference type="EMBL" id="OU503048">
    <property type="protein sequence ID" value="CAI9775161.1"/>
    <property type="molecule type" value="Genomic_DNA"/>
</dbReference>
<feature type="signal peptide" evidence="1">
    <location>
        <begin position="1"/>
        <end position="21"/>
    </location>
</feature>
<sequence>MWLWWRHGEVVFVILCCGCCQLEWTAGRGGFHDRSNRRCIVAARGEYWDEGMTVRVMDSGGNDDANGSVMGWQPISVRNIPPSTVKMEHSTMTSIDGPPFLHISSVSRTAAQAVPSLPSSSPISTSQEMIAQSNYIKVWEVITIIAQKINAVGLLHEVV</sequence>
<evidence type="ECO:0000313" key="2">
    <source>
        <dbReference type="EMBL" id="CAI9775161.1"/>
    </source>
</evidence>
<keyword evidence="1" id="KW-0732">Signal</keyword>